<accession>A0ABX1QNJ6</accession>
<organism evidence="2 3">
    <name type="scientific">Tepidiphilus baoligensis</name>
    <dbReference type="NCBI Taxonomy" id="2698687"/>
    <lineage>
        <taxon>Bacteria</taxon>
        <taxon>Pseudomonadati</taxon>
        <taxon>Pseudomonadota</taxon>
        <taxon>Hydrogenophilia</taxon>
        <taxon>Hydrogenophilales</taxon>
        <taxon>Hydrogenophilaceae</taxon>
        <taxon>Tepidiphilus</taxon>
    </lineage>
</organism>
<keyword evidence="3" id="KW-1185">Reference proteome</keyword>
<comment type="caution">
    <text evidence="2">The sequence shown here is derived from an EMBL/GenBank/DDBJ whole genome shotgun (WGS) entry which is preliminary data.</text>
</comment>
<evidence type="ECO:0000313" key="2">
    <source>
        <dbReference type="EMBL" id="NMH17568.1"/>
    </source>
</evidence>
<protein>
    <submittedName>
        <fullName evidence="2">Glycosyltransferase</fullName>
    </submittedName>
</protein>
<dbReference type="SUPFAM" id="SSF53756">
    <property type="entry name" value="UDP-Glycosyltransferase/glycogen phosphorylase"/>
    <property type="match status" value="1"/>
</dbReference>
<name>A0ABX1QNJ6_9PROT</name>
<dbReference type="Pfam" id="PF13439">
    <property type="entry name" value="Glyco_transf_4"/>
    <property type="match status" value="1"/>
</dbReference>
<evidence type="ECO:0000313" key="3">
    <source>
        <dbReference type="Proteomes" id="UP000669605"/>
    </source>
</evidence>
<evidence type="ECO:0000259" key="1">
    <source>
        <dbReference type="Pfam" id="PF13439"/>
    </source>
</evidence>
<sequence length="194" mass="21677">MRCHSGTDTFTERLCRALNAQGIRAEITWLPHRAEYAPWSVPVPKPPTWANVVHINSWLPPRFVPPGLPIVVTVHSSVHDPALLPYKSRLQALYHKHWIHPIEAANLARAHCVVAVSHYTAAQIEASFGIRDIQVIHNGIDCQAFAPVARTAPNRPFRLLYVGNWSARKGVDLLGPIMERLGNCWVPDDCVALL</sequence>
<dbReference type="RefSeq" id="WP_385916389.1">
    <property type="nucleotide sequence ID" value="NZ_JBHSGH010000016.1"/>
</dbReference>
<gene>
    <name evidence="2" type="ORF">GV368_10855</name>
</gene>
<reference evidence="2 3" key="1">
    <citation type="journal article" date="2020" name="Curr. Microbiol.">
        <title>Tepidiphilus baoligensis sp. nov., a Novel Bacterium of the Family Hydrogenophilaceae Isolated from an Oil Reservoir.</title>
        <authorList>
            <person name="Zhang X."/>
            <person name="Wang G."/>
            <person name="Ma X."/>
            <person name="Yu J."/>
            <person name="You J."/>
            <person name="Xue Y."/>
            <person name="Ma Y."/>
        </authorList>
    </citation>
    <scope>NUCLEOTIDE SEQUENCE [LARGE SCALE GENOMIC DNA]</scope>
    <source>
        <strain evidence="2 3">B18-69</strain>
    </source>
</reference>
<dbReference type="EMBL" id="JAAAUB010000034">
    <property type="protein sequence ID" value="NMH17568.1"/>
    <property type="molecule type" value="Genomic_DNA"/>
</dbReference>
<proteinExistence type="predicted"/>
<dbReference type="Gene3D" id="3.40.50.2000">
    <property type="entry name" value="Glycogen Phosphorylase B"/>
    <property type="match status" value="1"/>
</dbReference>
<feature type="domain" description="Glycosyltransferase subfamily 4-like N-terminal" evidence="1">
    <location>
        <begin position="51"/>
        <end position="143"/>
    </location>
</feature>
<dbReference type="Proteomes" id="UP000669605">
    <property type="component" value="Unassembled WGS sequence"/>
</dbReference>
<dbReference type="InterPro" id="IPR028098">
    <property type="entry name" value="Glyco_trans_4-like_N"/>
</dbReference>